<keyword evidence="8" id="KW-1185">Reference proteome</keyword>
<dbReference type="InterPro" id="IPR037274">
    <property type="entry name" value="Znf_CHY_sf"/>
</dbReference>
<accession>A0ABQ8FXB1</accession>
<proteinExistence type="predicted"/>
<feature type="compositionally biased region" description="Acidic residues" evidence="5">
    <location>
        <begin position="416"/>
        <end position="439"/>
    </location>
</feature>
<evidence type="ECO:0000256" key="3">
    <source>
        <dbReference type="ARBA" id="ARBA00022833"/>
    </source>
</evidence>
<dbReference type="Proteomes" id="UP000774617">
    <property type="component" value="Unassembled WGS sequence"/>
</dbReference>
<dbReference type="EMBL" id="JAGTJR010000040">
    <property type="protein sequence ID" value="KAH7032372.1"/>
    <property type="molecule type" value="Genomic_DNA"/>
</dbReference>
<dbReference type="SUPFAM" id="SSF161219">
    <property type="entry name" value="CHY zinc finger-like"/>
    <property type="match status" value="1"/>
</dbReference>
<protein>
    <submittedName>
        <fullName evidence="7">CHY zinc finger domain protein</fullName>
    </submittedName>
</protein>
<feature type="compositionally biased region" description="Basic and acidic residues" evidence="5">
    <location>
        <begin position="356"/>
        <end position="366"/>
    </location>
</feature>
<feature type="region of interest" description="Disordered" evidence="5">
    <location>
        <begin position="342"/>
        <end position="459"/>
    </location>
</feature>
<feature type="compositionally biased region" description="Low complexity" evidence="5">
    <location>
        <begin position="370"/>
        <end position="388"/>
    </location>
</feature>
<evidence type="ECO:0000256" key="1">
    <source>
        <dbReference type="ARBA" id="ARBA00022723"/>
    </source>
</evidence>
<evidence type="ECO:0000313" key="8">
    <source>
        <dbReference type="Proteomes" id="UP000774617"/>
    </source>
</evidence>
<dbReference type="InterPro" id="IPR008913">
    <property type="entry name" value="Znf_CHY"/>
</dbReference>
<evidence type="ECO:0000313" key="7">
    <source>
        <dbReference type="EMBL" id="KAH7032372.1"/>
    </source>
</evidence>
<reference evidence="7 8" key="1">
    <citation type="journal article" date="2021" name="Nat. Commun.">
        <title>Genetic determinants of endophytism in the Arabidopsis root mycobiome.</title>
        <authorList>
            <person name="Mesny F."/>
            <person name="Miyauchi S."/>
            <person name="Thiergart T."/>
            <person name="Pickel B."/>
            <person name="Atanasova L."/>
            <person name="Karlsson M."/>
            <person name="Huettel B."/>
            <person name="Barry K.W."/>
            <person name="Haridas S."/>
            <person name="Chen C."/>
            <person name="Bauer D."/>
            <person name="Andreopoulos W."/>
            <person name="Pangilinan J."/>
            <person name="LaButti K."/>
            <person name="Riley R."/>
            <person name="Lipzen A."/>
            <person name="Clum A."/>
            <person name="Drula E."/>
            <person name="Henrissat B."/>
            <person name="Kohler A."/>
            <person name="Grigoriev I.V."/>
            <person name="Martin F.M."/>
            <person name="Hacquard S."/>
        </authorList>
    </citation>
    <scope>NUCLEOTIDE SEQUENCE [LARGE SCALE GENOMIC DNA]</scope>
    <source>
        <strain evidence="7 8">MPI-SDFR-AT-0080</strain>
    </source>
</reference>
<evidence type="ECO:0000256" key="2">
    <source>
        <dbReference type="ARBA" id="ARBA00022771"/>
    </source>
</evidence>
<feature type="compositionally biased region" description="Pro residues" evidence="5">
    <location>
        <begin position="221"/>
        <end position="234"/>
    </location>
</feature>
<evidence type="ECO:0000256" key="4">
    <source>
        <dbReference type="PROSITE-ProRule" id="PRU00601"/>
    </source>
</evidence>
<comment type="caution">
    <text evidence="7">The sequence shown here is derived from an EMBL/GenBank/DDBJ whole genome shotgun (WGS) entry which is preliminary data.</text>
</comment>
<feature type="domain" description="CHY-type" evidence="6">
    <location>
        <begin position="623"/>
        <end position="692"/>
    </location>
</feature>
<feature type="region of interest" description="Disordered" evidence="5">
    <location>
        <begin position="195"/>
        <end position="249"/>
    </location>
</feature>
<keyword evidence="1" id="KW-0479">Metal-binding</keyword>
<evidence type="ECO:0000259" key="6">
    <source>
        <dbReference type="PROSITE" id="PS51266"/>
    </source>
</evidence>
<evidence type="ECO:0000256" key="5">
    <source>
        <dbReference type="SAM" id="MobiDB-lite"/>
    </source>
</evidence>
<keyword evidence="3" id="KW-0862">Zinc</keyword>
<feature type="compositionally biased region" description="Basic and acidic residues" evidence="5">
    <location>
        <begin position="239"/>
        <end position="249"/>
    </location>
</feature>
<dbReference type="Pfam" id="PF05495">
    <property type="entry name" value="zf-CHY"/>
    <property type="match status" value="1"/>
</dbReference>
<feature type="compositionally biased region" description="Pro residues" evidence="5">
    <location>
        <begin position="16"/>
        <end position="32"/>
    </location>
</feature>
<organism evidence="7 8">
    <name type="scientific">Macrophomina phaseolina</name>
    <dbReference type="NCBI Taxonomy" id="35725"/>
    <lineage>
        <taxon>Eukaryota</taxon>
        <taxon>Fungi</taxon>
        <taxon>Dikarya</taxon>
        <taxon>Ascomycota</taxon>
        <taxon>Pezizomycotina</taxon>
        <taxon>Dothideomycetes</taxon>
        <taxon>Dothideomycetes incertae sedis</taxon>
        <taxon>Botryosphaeriales</taxon>
        <taxon>Botryosphaeriaceae</taxon>
        <taxon>Macrophomina</taxon>
    </lineage>
</organism>
<name>A0ABQ8FXB1_9PEZI</name>
<keyword evidence="2 4" id="KW-0863">Zinc-finger</keyword>
<dbReference type="PROSITE" id="PS51266">
    <property type="entry name" value="ZF_CHY"/>
    <property type="match status" value="1"/>
</dbReference>
<feature type="region of interest" description="Disordered" evidence="5">
    <location>
        <begin position="1"/>
        <end position="66"/>
    </location>
</feature>
<feature type="compositionally biased region" description="Polar residues" evidence="5">
    <location>
        <begin position="1"/>
        <end position="10"/>
    </location>
</feature>
<sequence>MQASSGSPAASTPEPAAGPQPHRPQPSAPPRPRPCRFYGSASGKAYAYQHNTHRRPTPRAQQEDPREFQLAQIRRRFSPDESLDEASGANVLAFGMKPSDPDFAFAIDQLLCRLSVPKTYPRQGRPSLRVTNPEMDRGFQINVERGFDALAAKPQKTTTLLTLMNALDRQLEQLLAAQPAETFSIKIVPNAAARAVPEQATNDPTRSPPPPLPSSSVVVQPQPPAQRPPPPQPAYAPEDVARAKVRRDQETRQLEARLGRLPQFTSLAAGGAFVVPVEPRRRAALPIALQAIKTPCRIELMGIGNEDAMPVQRAFELRASQFSQLSLLNHVNYFSQNMHSMAQAPAVGSEQSPRSQEQEGLERQMKDLTVQEAAAQGSSAAAVVTAQVKTDSADDRNHIITIPRPPEWSARHGAAGDDDEEADSSDDSCPDDSDSDGEAEGGGSDRPGESSQTSGPERGITLSFPHLELYGIELLELVNLCLTIKCTRCKETMDVNNVKNNANADYKGVRSESCKKCANPVGIGYRMDLMHANSVRAGYLDLDGCTPVDMLPSNFLPSCSGCSTQYANPGVVAVRGDSSMAICRECHKKMTFKIAEVKFLLVSASTGTYCSAKEKLGIVAGQELPRRGRCKHYSKSNRWFRFSCCNRVYPCDRCHDDESDHPNEHANRMIWYVVTCSREQNYRPEDCGICHATLVGKKGTGFWEGGKDEFQCPRLWRRRGVSRPLACRTRRFAQLERGGGH</sequence>
<gene>
    <name evidence="7" type="ORF">B0J12DRAFT_767518</name>
</gene>